<dbReference type="InterPro" id="IPR012422">
    <property type="entry name" value="Cyt_c_oxidase_su4_bac-aa3"/>
</dbReference>
<feature type="domain" description="Cytochrome c oxidase subunit IV bacterial aa3 type" evidence="2">
    <location>
        <begin position="6"/>
        <end position="43"/>
    </location>
</feature>
<name>A0A7X0MND7_9SPHN</name>
<keyword evidence="1" id="KW-0812">Transmembrane</keyword>
<gene>
    <name evidence="3" type="ORF">F4693_000386</name>
</gene>
<keyword evidence="1" id="KW-0472">Membrane</keyword>
<dbReference type="Pfam" id="PF07835">
    <property type="entry name" value="COX4_pro_2"/>
    <property type="match status" value="1"/>
</dbReference>
<organism evidence="3 4">
    <name type="scientific">Sphingomonas endophytica</name>
    <dbReference type="NCBI Taxonomy" id="869719"/>
    <lineage>
        <taxon>Bacteria</taxon>
        <taxon>Pseudomonadati</taxon>
        <taxon>Pseudomonadota</taxon>
        <taxon>Alphaproteobacteria</taxon>
        <taxon>Sphingomonadales</taxon>
        <taxon>Sphingomonadaceae</taxon>
        <taxon>Sphingomonas</taxon>
    </lineage>
</organism>
<feature type="transmembrane region" description="Helical" evidence="1">
    <location>
        <begin position="21"/>
        <end position="44"/>
    </location>
</feature>
<dbReference type="EMBL" id="JACHBT010000002">
    <property type="protein sequence ID" value="MBB6503433.1"/>
    <property type="molecule type" value="Genomic_DNA"/>
</dbReference>
<reference evidence="3 4" key="1">
    <citation type="submission" date="2020-08" db="EMBL/GenBank/DDBJ databases">
        <title>The Agave Microbiome: Exploring the role of microbial communities in plant adaptations to desert environments.</title>
        <authorList>
            <person name="Partida-Martinez L.P."/>
        </authorList>
    </citation>
    <scope>NUCLEOTIDE SEQUENCE [LARGE SCALE GENOMIC DNA]</scope>
    <source>
        <strain evidence="3 4">AS3.13</strain>
    </source>
</reference>
<dbReference type="InterPro" id="IPR036596">
    <property type="entry name" value="Cyt-C_aa3_sf"/>
</dbReference>
<evidence type="ECO:0000256" key="1">
    <source>
        <dbReference type="SAM" id="Phobius"/>
    </source>
</evidence>
<dbReference type="Proteomes" id="UP000522313">
    <property type="component" value="Unassembled WGS sequence"/>
</dbReference>
<comment type="caution">
    <text evidence="3">The sequence shown here is derived from an EMBL/GenBank/DDBJ whole genome shotgun (WGS) entry which is preliminary data.</text>
</comment>
<evidence type="ECO:0000259" key="2">
    <source>
        <dbReference type="Pfam" id="PF07835"/>
    </source>
</evidence>
<reference evidence="3 4" key="2">
    <citation type="submission" date="2020-08" db="EMBL/GenBank/DDBJ databases">
        <authorList>
            <person name="Partida-Martinez L."/>
            <person name="Huntemann M."/>
            <person name="Clum A."/>
            <person name="Wang J."/>
            <person name="Palaniappan K."/>
            <person name="Ritter S."/>
            <person name="Chen I.-M."/>
            <person name="Stamatis D."/>
            <person name="Reddy T."/>
            <person name="O'Malley R."/>
            <person name="Daum C."/>
            <person name="Shapiro N."/>
            <person name="Ivanova N."/>
            <person name="Kyrpides N."/>
            <person name="Woyke T."/>
        </authorList>
    </citation>
    <scope>NUCLEOTIDE SEQUENCE [LARGE SCALE GENOMIC DNA]</scope>
    <source>
        <strain evidence="3 4">AS3.13</strain>
    </source>
</reference>
<dbReference type="SUPFAM" id="SSF81469">
    <property type="entry name" value="Bacterial aa3 type cytochrome c oxidase subunit IV"/>
    <property type="match status" value="1"/>
</dbReference>
<protein>
    <recommendedName>
        <fullName evidence="2">Cytochrome c oxidase subunit IV bacterial aa3 type domain-containing protein</fullName>
    </recommendedName>
</protein>
<keyword evidence="1" id="KW-1133">Transmembrane helix</keyword>
<accession>A0A7X0MND7</accession>
<proteinExistence type="predicted"/>
<evidence type="ECO:0000313" key="3">
    <source>
        <dbReference type="EMBL" id="MBB6503433.1"/>
    </source>
</evidence>
<dbReference type="AlphaFoldDB" id="A0A7X0MND7"/>
<evidence type="ECO:0000313" key="4">
    <source>
        <dbReference type="Proteomes" id="UP000522313"/>
    </source>
</evidence>
<sequence length="45" mass="5042">MKRIIMAEPADLKVHEATYTSMIGLLKYGAVACFLLAFLVIWLIS</sequence>